<dbReference type="InterPro" id="IPR013120">
    <property type="entry name" value="FAR_NAD-bd"/>
</dbReference>
<dbReference type="RefSeq" id="WP_124543157.1">
    <property type="nucleotide sequence ID" value="NZ_QUSW01000009.1"/>
</dbReference>
<feature type="domain" description="Thioester reductase (TE)" evidence="1">
    <location>
        <begin position="136"/>
        <end position="218"/>
    </location>
</feature>
<dbReference type="Proteomes" id="UP000267464">
    <property type="component" value="Unassembled WGS sequence"/>
</dbReference>
<name>A0A3N7HI76_9BURK</name>
<dbReference type="Pfam" id="PF07993">
    <property type="entry name" value="NAD_binding_4"/>
    <property type="match status" value="2"/>
</dbReference>
<accession>A0A3N7HI76</accession>
<keyword evidence="3" id="KW-1185">Reference proteome</keyword>
<organism evidence="2 3">
    <name type="scientific">Piscinibacter terrae</name>
    <dbReference type="NCBI Taxonomy" id="2496871"/>
    <lineage>
        <taxon>Bacteria</taxon>
        <taxon>Pseudomonadati</taxon>
        <taxon>Pseudomonadota</taxon>
        <taxon>Betaproteobacteria</taxon>
        <taxon>Burkholderiales</taxon>
        <taxon>Sphaerotilaceae</taxon>
        <taxon>Piscinibacter</taxon>
    </lineage>
</organism>
<proteinExistence type="predicted"/>
<reference evidence="2 3" key="2">
    <citation type="submission" date="2018-12" db="EMBL/GenBank/DDBJ databases">
        <title>Rhizobacter gummiphilus sp. nov., a rubber-degrading bacterium isolated from the soil of a botanical garden in Japan.</title>
        <authorList>
            <person name="Shunsuke S.S."/>
        </authorList>
    </citation>
    <scope>NUCLEOTIDE SEQUENCE [LARGE SCALE GENOMIC DNA]</scope>
    <source>
        <strain evidence="2 3">S-16</strain>
    </source>
</reference>
<dbReference type="InterPro" id="IPR036291">
    <property type="entry name" value="NAD(P)-bd_dom_sf"/>
</dbReference>
<evidence type="ECO:0000259" key="1">
    <source>
        <dbReference type="Pfam" id="PF07993"/>
    </source>
</evidence>
<dbReference type="PANTHER" id="PTHR11011:SF45">
    <property type="entry name" value="FATTY ACYL-COA REDUCTASE CG8306-RELATED"/>
    <property type="match status" value="1"/>
</dbReference>
<protein>
    <submittedName>
        <fullName evidence="2">Dehydrogenase</fullName>
    </submittedName>
</protein>
<dbReference type="SUPFAM" id="SSF51735">
    <property type="entry name" value="NAD(P)-binding Rossmann-fold domains"/>
    <property type="match status" value="1"/>
</dbReference>
<evidence type="ECO:0000313" key="2">
    <source>
        <dbReference type="EMBL" id="RQP21744.1"/>
    </source>
</evidence>
<dbReference type="OrthoDB" id="5377001at2"/>
<dbReference type="GO" id="GO:0080019">
    <property type="term" value="F:alcohol-forming very long-chain fatty acyl-CoA reductase activity"/>
    <property type="evidence" value="ECO:0007669"/>
    <property type="project" value="InterPro"/>
</dbReference>
<dbReference type="GO" id="GO:0035336">
    <property type="term" value="P:long-chain fatty-acyl-CoA metabolic process"/>
    <property type="evidence" value="ECO:0007669"/>
    <property type="project" value="TreeGrafter"/>
</dbReference>
<dbReference type="EMBL" id="QUSW01000009">
    <property type="protein sequence ID" value="RQP21744.1"/>
    <property type="molecule type" value="Genomic_DNA"/>
</dbReference>
<sequence length="361" mass="39272">MNVLLSGATGTLGVPLVRALLAAHPALRITCVLRSGKSLQALRESLEPAMHGRIVPLLADLADTGGVEAAAAALQPGGAMIGVHLAADVSWDKPCDEMVQVNVEGSRNFCRLLHAASIAPQLIYVSTAYTQTHGWTYRNGYEESKALAEISLRKEFGARMPISTFSCSLVVGDSRTGEIARFNGLYPLIKFMAAFNPPFLVGNKDGLLDIVPVDWVVHELAGLVEWLSSGGEPTEVVASAGNTRIRYEAAVRLIERQLSLARGEQGQPSAPPVPILRDRQWGFLKRSLAAWQPPGISASDFRYFERLLQVYGTYASSDRVRAPLNVRTPAPDPHDYLPKAIAHWVDRHPRVMRPRTVGEAA</sequence>
<dbReference type="PANTHER" id="PTHR11011">
    <property type="entry name" value="MALE STERILITY PROTEIN 2-RELATED"/>
    <property type="match status" value="1"/>
</dbReference>
<comment type="caution">
    <text evidence="2">The sequence shown here is derived from an EMBL/GenBank/DDBJ whole genome shotgun (WGS) entry which is preliminary data.</text>
</comment>
<dbReference type="AlphaFoldDB" id="A0A3N7HI76"/>
<dbReference type="Gene3D" id="3.40.50.720">
    <property type="entry name" value="NAD(P)-binding Rossmann-like Domain"/>
    <property type="match status" value="1"/>
</dbReference>
<gene>
    <name evidence="2" type="ORF">DZC73_25195</name>
</gene>
<reference evidence="2 3" key="1">
    <citation type="submission" date="2018-08" db="EMBL/GenBank/DDBJ databases">
        <authorList>
            <person name="Khan S.A."/>
            <person name="Jeon C.O."/>
            <person name="Chun B.H."/>
            <person name="Jeong S.E."/>
        </authorList>
    </citation>
    <scope>NUCLEOTIDE SEQUENCE [LARGE SCALE GENOMIC DNA]</scope>
    <source>
        <strain evidence="2 3">S-16</strain>
    </source>
</reference>
<evidence type="ECO:0000313" key="3">
    <source>
        <dbReference type="Proteomes" id="UP000267464"/>
    </source>
</evidence>
<dbReference type="InterPro" id="IPR026055">
    <property type="entry name" value="FAR"/>
</dbReference>
<feature type="domain" description="Thioester reductase (TE)" evidence="1">
    <location>
        <begin position="5"/>
        <end position="132"/>
    </location>
</feature>